<dbReference type="Proteomes" id="UP000013827">
    <property type="component" value="Unassembled WGS sequence"/>
</dbReference>
<feature type="domain" description="E3 UFM1-protein ligase 1-like N-terminal" evidence="3">
    <location>
        <begin position="3"/>
        <end position="182"/>
    </location>
</feature>
<dbReference type="GeneID" id="17251574"/>
<dbReference type="Pfam" id="PF09743">
    <property type="entry name" value="E3_UFM1_ligase"/>
    <property type="match status" value="1"/>
</dbReference>
<dbReference type="KEGG" id="ehx:EMIHUDRAFT_199091"/>
<reference evidence="5" key="1">
    <citation type="journal article" date="2013" name="Nature">
        <title>Pan genome of the phytoplankton Emiliania underpins its global distribution.</title>
        <authorList>
            <person name="Read B.A."/>
            <person name="Kegel J."/>
            <person name="Klute M.J."/>
            <person name="Kuo A."/>
            <person name="Lefebvre S.C."/>
            <person name="Maumus F."/>
            <person name="Mayer C."/>
            <person name="Miller J."/>
            <person name="Monier A."/>
            <person name="Salamov A."/>
            <person name="Young J."/>
            <person name="Aguilar M."/>
            <person name="Claverie J.M."/>
            <person name="Frickenhaus S."/>
            <person name="Gonzalez K."/>
            <person name="Herman E.K."/>
            <person name="Lin Y.C."/>
            <person name="Napier J."/>
            <person name="Ogata H."/>
            <person name="Sarno A.F."/>
            <person name="Shmutz J."/>
            <person name="Schroeder D."/>
            <person name="de Vargas C."/>
            <person name="Verret F."/>
            <person name="von Dassow P."/>
            <person name="Valentin K."/>
            <person name="Van de Peer Y."/>
            <person name="Wheeler G."/>
            <person name="Dacks J.B."/>
            <person name="Delwiche C.F."/>
            <person name="Dyhrman S.T."/>
            <person name="Glockner G."/>
            <person name="John U."/>
            <person name="Richards T."/>
            <person name="Worden A.Z."/>
            <person name="Zhang X."/>
            <person name="Grigoriev I.V."/>
            <person name="Allen A.E."/>
            <person name="Bidle K."/>
            <person name="Borodovsky M."/>
            <person name="Bowler C."/>
            <person name="Brownlee C."/>
            <person name="Cock J.M."/>
            <person name="Elias M."/>
            <person name="Gladyshev V.N."/>
            <person name="Groth M."/>
            <person name="Guda C."/>
            <person name="Hadaegh A."/>
            <person name="Iglesias-Rodriguez M.D."/>
            <person name="Jenkins J."/>
            <person name="Jones B.M."/>
            <person name="Lawson T."/>
            <person name="Leese F."/>
            <person name="Lindquist E."/>
            <person name="Lobanov A."/>
            <person name="Lomsadze A."/>
            <person name="Malik S.B."/>
            <person name="Marsh M.E."/>
            <person name="Mackinder L."/>
            <person name="Mock T."/>
            <person name="Mueller-Roeber B."/>
            <person name="Pagarete A."/>
            <person name="Parker M."/>
            <person name="Probert I."/>
            <person name="Quesneville H."/>
            <person name="Raines C."/>
            <person name="Rensing S.A."/>
            <person name="Riano-Pachon D.M."/>
            <person name="Richier S."/>
            <person name="Rokitta S."/>
            <person name="Shiraiwa Y."/>
            <person name="Soanes D.M."/>
            <person name="van der Giezen M."/>
            <person name="Wahlund T.M."/>
            <person name="Williams B."/>
            <person name="Wilson W."/>
            <person name="Wolfe G."/>
            <person name="Wurch L.L."/>
        </authorList>
    </citation>
    <scope>NUCLEOTIDE SEQUENCE</scope>
</reference>
<dbReference type="PANTHER" id="PTHR31057">
    <property type="entry name" value="E3 UFM1-PROTEIN LIGASE 1"/>
    <property type="match status" value="1"/>
</dbReference>
<evidence type="ECO:0000256" key="2">
    <source>
        <dbReference type="SAM" id="Phobius"/>
    </source>
</evidence>
<organism evidence="4 5">
    <name type="scientific">Emiliania huxleyi (strain CCMP1516)</name>
    <dbReference type="NCBI Taxonomy" id="280463"/>
    <lineage>
        <taxon>Eukaryota</taxon>
        <taxon>Haptista</taxon>
        <taxon>Haptophyta</taxon>
        <taxon>Prymnesiophyceae</taxon>
        <taxon>Isochrysidales</taxon>
        <taxon>Noelaerhabdaceae</taxon>
        <taxon>Emiliania</taxon>
    </lineage>
</organism>
<evidence type="ECO:0000259" key="3">
    <source>
        <dbReference type="Pfam" id="PF09743"/>
    </source>
</evidence>
<keyword evidence="5" id="KW-1185">Reference proteome</keyword>
<dbReference type="PANTHER" id="PTHR31057:SF0">
    <property type="entry name" value="E3 UFM1-PROTEIN LIGASE 1"/>
    <property type="match status" value="1"/>
</dbReference>
<dbReference type="GO" id="GO:0034976">
    <property type="term" value="P:response to endoplasmic reticulum stress"/>
    <property type="evidence" value="ECO:0007669"/>
    <property type="project" value="TreeGrafter"/>
</dbReference>
<proteinExistence type="predicted"/>
<dbReference type="PaxDb" id="2903-EOD05391"/>
<dbReference type="RefSeq" id="XP_005757820.1">
    <property type="nucleotide sequence ID" value="XM_005757763.1"/>
</dbReference>
<keyword evidence="2" id="KW-0472">Membrane</keyword>
<keyword evidence="2" id="KW-0812">Transmembrane</keyword>
<dbReference type="AlphaFoldDB" id="A0A0D3I2A6"/>
<sequence length="504" mass="54807">MDEILALQAELARVQEAPTAFKLSEPNIVEIVSTLSQLRLVDVLFTTNGKEYLTPEQLLREVGDEILSHGGRVNVADLPALLNVDLPHIERAVTQLLAAGRDGLQRVGGEVLTEYYLDSLAEEIDTALRGVGRLTLAEVAVAHALSTDFVTEQAFRCTPVHSTAFRGGSLFTASYVARHLARALFYEAVGGLHAAGRLAGTLQAKTSFTPAVHRLAQAAAAAQERLAHAATTAQLACRALPAALERATLKGPCADWLTALLQCEALHRGLDAARAEELGEEGGGSGADAFLEAMWAMDGALGDQSPRLDKKRERAALDRARAGYREQLAVETAPAAVLHLSVLLLEAREYAYYYCYYSYFRGWRSGTLVFVFLSLWVLTVFLLFEAERHVELHSHLLAVPGRLVPCLLDHLREGLPPHAHAALAKIRGRVEFSVRRGFPMDWYRVSTITAGARRESFSEKSRMSEQSAAHRVAGGDAGAEDELRDDIEAVRAIGLSKGKGENKG</sequence>
<dbReference type="GO" id="GO:0005789">
    <property type="term" value="C:endoplasmic reticulum membrane"/>
    <property type="evidence" value="ECO:0007669"/>
    <property type="project" value="TreeGrafter"/>
</dbReference>
<dbReference type="EnsemblProtists" id="EOD05391">
    <property type="protein sequence ID" value="EOD05391"/>
    <property type="gene ID" value="EMIHUDRAFT_199091"/>
</dbReference>
<dbReference type="HOGENOM" id="CLU_541252_0_0_1"/>
<reference evidence="4" key="2">
    <citation type="submission" date="2024-10" db="UniProtKB">
        <authorList>
            <consortium name="EnsemblProtists"/>
        </authorList>
    </citation>
    <scope>IDENTIFICATION</scope>
</reference>
<protein>
    <recommendedName>
        <fullName evidence="3">E3 UFM1-protein ligase 1-like N-terminal domain-containing protein</fullName>
    </recommendedName>
</protein>
<dbReference type="STRING" id="2903.R1D3J6"/>
<feature type="transmembrane region" description="Helical" evidence="2">
    <location>
        <begin position="363"/>
        <end position="384"/>
    </location>
</feature>
<dbReference type="InterPro" id="IPR056579">
    <property type="entry name" value="Ufl1_N"/>
</dbReference>
<keyword evidence="2" id="KW-1133">Transmembrane helix</keyword>
<dbReference type="eggNOG" id="KOG2235">
    <property type="taxonomic scope" value="Eukaryota"/>
</dbReference>
<evidence type="ECO:0000313" key="4">
    <source>
        <dbReference type="EnsemblProtists" id="EOD05391"/>
    </source>
</evidence>
<dbReference type="GO" id="GO:0061666">
    <property type="term" value="F:UFM1 ligase activity"/>
    <property type="evidence" value="ECO:0007669"/>
    <property type="project" value="InterPro"/>
</dbReference>
<dbReference type="InterPro" id="IPR018611">
    <property type="entry name" value="Ufl1"/>
</dbReference>
<accession>A0A0D3I2A6</accession>
<name>A0A0D3I2A6_EMIH1</name>
<evidence type="ECO:0000256" key="1">
    <source>
        <dbReference type="SAM" id="MobiDB-lite"/>
    </source>
</evidence>
<dbReference type="GO" id="GO:0032434">
    <property type="term" value="P:regulation of proteasomal ubiquitin-dependent protein catabolic process"/>
    <property type="evidence" value="ECO:0007669"/>
    <property type="project" value="TreeGrafter"/>
</dbReference>
<dbReference type="GO" id="GO:1990592">
    <property type="term" value="P:protein K69-linked ufmylation"/>
    <property type="evidence" value="ECO:0007669"/>
    <property type="project" value="TreeGrafter"/>
</dbReference>
<feature type="region of interest" description="Disordered" evidence="1">
    <location>
        <begin position="456"/>
        <end position="483"/>
    </location>
</feature>
<evidence type="ECO:0000313" key="5">
    <source>
        <dbReference type="Proteomes" id="UP000013827"/>
    </source>
</evidence>